<dbReference type="EMBL" id="CAADRP010001834">
    <property type="protein sequence ID" value="VFU54323.1"/>
    <property type="molecule type" value="Genomic_DNA"/>
</dbReference>
<feature type="compositionally biased region" description="Polar residues" evidence="1">
    <location>
        <begin position="76"/>
        <end position="94"/>
    </location>
</feature>
<proteinExistence type="predicted"/>
<gene>
    <name evidence="2" type="ORF">SVIM_LOCUS378933</name>
</gene>
<evidence type="ECO:0000256" key="1">
    <source>
        <dbReference type="SAM" id="MobiDB-lite"/>
    </source>
</evidence>
<organism evidence="2">
    <name type="scientific">Salix viminalis</name>
    <name type="common">Common osier</name>
    <name type="synonym">Basket willow</name>
    <dbReference type="NCBI Taxonomy" id="40686"/>
    <lineage>
        <taxon>Eukaryota</taxon>
        <taxon>Viridiplantae</taxon>
        <taxon>Streptophyta</taxon>
        <taxon>Embryophyta</taxon>
        <taxon>Tracheophyta</taxon>
        <taxon>Spermatophyta</taxon>
        <taxon>Magnoliopsida</taxon>
        <taxon>eudicotyledons</taxon>
        <taxon>Gunneridae</taxon>
        <taxon>Pentapetalae</taxon>
        <taxon>rosids</taxon>
        <taxon>fabids</taxon>
        <taxon>Malpighiales</taxon>
        <taxon>Salicaceae</taxon>
        <taxon>Saliceae</taxon>
        <taxon>Salix</taxon>
    </lineage>
</organism>
<dbReference type="InterPro" id="IPR029055">
    <property type="entry name" value="Ntn_hydrolases_N"/>
</dbReference>
<dbReference type="Gene3D" id="3.60.20.10">
    <property type="entry name" value="Glutamine Phosphoribosylpyrophosphate, subunit 1, domain 1"/>
    <property type="match status" value="1"/>
</dbReference>
<protein>
    <submittedName>
        <fullName evidence="2">Uncharacterized protein</fullName>
    </submittedName>
</protein>
<dbReference type="AlphaFoldDB" id="A0A6N2N0R2"/>
<sequence length="131" mass="14378">MCREIEKLKLSEMTCREGVIEVAKIIYKVHDEAKDKAFELEMSWVCDESKRLHEKDVKARLLLLLLGNRISPPIATQKSSFSSPHACFSNNHTPGSPAAGPQLSARDASAASFVSRSASADGLNLVVHLPF</sequence>
<name>A0A6N2N0R2_SALVM</name>
<feature type="region of interest" description="Disordered" evidence="1">
    <location>
        <begin position="76"/>
        <end position="103"/>
    </location>
</feature>
<evidence type="ECO:0000313" key="2">
    <source>
        <dbReference type="EMBL" id="VFU54323.1"/>
    </source>
</evidence>
<reference evidence="2" key="1">
    <citation type="submission" date="2019-03" db="EMBL/GenBank/DDBJ databases">
        <authorList>
            <person name="Mank J."/>
            <person name="Almeida P."/>
        </authorList>
    </citation>
    <scope>NUCLEOTIDE SEQUENCE</scope>
    <source>
        <strain evidence="2">78183</strain>
    </source>
</reference>
<accession>A0A6N2N0R2</accession>